<evidence type="ECO:0000259" key="12">
    <source>
        <dbReference type="PROSITE" id="PS51184"/>
    </source>
</evidence>
<feature type="domain" description="JmjC" evidence="12">
    <location>
        <begin position="1"/>
        <end position="102"/>
    </location>
</feature>
<dbReference type="GO" id="GO:0044666">
    <property type="term" value="C:MLL3/4 complex"/>
    <property type="evidence" value="ECO:0007669"/>
    <property type="project" value="TreeGrafter"/>
</dbReference>
<evidence type="ECO:0000256" key="3">
    <source>
        <dbReference type="ARBA" id="ARBA00022553"/>
    </source>
</evidence>
<dbReference type="InterPro" id="IPR048560">
    <property type="entry name" value="KDM6A_B-like_GATAL"/>
</dbReference>
<dbReference type="Gene3D" id="1.20.58.1370">
    <property type="match status" value="1"/>
</dbReference>
<evidence type="ECO:0000256" key="5">
    <source>
        <dbReference type="ARBA" id="ARBA00022833"/>
    </source>
</evidence>
<dbReference type="PROSITE" id="PS51184">
    <property type="entry name" value="JMJC"/>
    <property type="match status" value="1"/>
</dbReference>
<evidence type="ECO:0000256" key="7">
    <source>
        <dbReference type="ARBA" id="ARBA00022964"/>
    </source>
</evidence>
<keyword evidence="14" id="KW-1185">Reference proteome</keyword>
<sequence>MLRKTRSATPNVPPRHVSGISGIHLLPYNIDFVRGSWWPNLEDLWQQNIPVFRYTQKPGDIVWVGSGVVHWIQATGWCNSISWNVGPLTSFQYSVALHRYEWNRFISYKSAVPLIHLTWQLAQNIRFADARLFDLLKQTLARSLVYCQLSINFVTGKFNKELKHSSRTLGEVAHYCRICEAEVFNVLFVTENEGKYMVHCLHCALRIDAQLKSFTVLIQYLMDELAVIYNEFVLIPVRAKL</sequence>
<evidence type="ECO:0000256" key="6">
    <source>
        <dbReference type="ARBA" id="ARBA00022853"/>
    </source>
</evidence>
<keyword evidence="4" id="KW-0479">Metal-binding</keyword>
<accession>A0A183I9C2</accession>
<dbReference type="EMBL" id="UZAM01000392">
    <property type="protein sequence ID" value="VDO80899.1"/>
    <property type="molecule type" value="Genomic_DNA"/>
</dbReference>
<keyword evidence="8" id="KW-0560">Oxidoreductase</keyword>
<keyword evidence="3" id="KW-0597">Phosphoprotein</keyword>
<dbReference type="Gene3D" id="2.10.110.20">
    <property type="match status" value="1"/>
</dbReference>
<dbReference type="WBParaSite" id="SBAD_0000022901-mRNA-1">
    <property type="protein sequence ID" value="SBAD_0000022901-mRNA-1"/>
    <property type="gene ID" value="SBAD_0000022901"/>
</dbReference>
<reference evidence="15" key="1">
    <citation type="submission" date="2016-06" db="UniProtKB">
        <authorList>
            <consortium name="WormBaseParasite"/>
        </authorList>
    </citation>
    <scope>IDENTIFICATION</scope>
</reference>
<dbReference type="Pfam" id="PF21322">
    <property type="entry name" value="KDM6_C-hel"/>
    <property type="match status" value="1"/>
</dbReference>
<dbReference type="GO" id="GO:0071558">
    <property type="term" value="F:histone H3K27me2/H3K27me3 demethylase activity"/>
    <property type="evidence" value="ECO:0007669"/>
    <property type="project" value="TreeGrafter"/>
</dbReference>
<evidence type="ECO:0000313" key="14">
    <source>
        <dbReference type="Proteomes" id="UP000270296"/>
    </source>
</evidence>
<dbReference type="Pfam" id="PF21326">
    <property type="entry name" value="KDM6_GATAL"/>
    <property type="match status" value="1"/>
</dbReference>
<proteinExistence type="inferred from homology"/>
<reference evidence="13 14" key="2">
    <citation type="submission" date="2018-11" db="EMBL/GenBank/DDBJ databases">
        <authorList>
            <consortium name="Pathogen Informatics"/>
        </authorList>
    </citation>
    <scope>NUCLEOTIDE SEQUENCE [LARGE SCALE GENOMIC DNA]</scope>
</reference>
<comment type="subcellular location">
    <subcellularLocation>
        <location evidence="2">Nucleus</location>
    </subcellularLocation>
</comment>
<dbReference type="SUPFAM" id="SSF51197">
    <property type="entry name" value="Clavaminate synthase-like"/>
    <property type="match status" value="1"/>
</dbReference>
<keyword evidence="6" id="KW-0156">Chromatin regulator</keyword>
<evidence type="ECO:0000256" key="11">
    <source>
        <dbReference type="ARBA" id="ARBA00034483"/>
    </source>
</evidence>
<keyword evidence="5" id="KW-0862">Zinc</keyword>
<evidence type="ECO:0000313" key="15">
    <source>
        <dbReference type="WBParaSite" id="SBAD_0000022901-mRNA-1"/>
    </source>
</evidence>
<dbReference type="PANTHER" id="PTHR14017:SF1">
    <property type="entry name" value="LD02225P"/>
    <property type="match status" value="1"/>
</dbReference>
<comment type="similarity">
    <text evidence="11">Belongs to the UTX family.</text>
</comment>
<dbReference type="AlphaFoldDB" id="A0A183I9C2"/>
<evidence type="ECO:0000256" key="4">
    <source>
        <dbReference type="ARBA" id="ARBA00022723"/>
    </source>
</evidence>
<dbReference type="Proteomes" id="UP000270296">
    <property type="component" value="Unassembled WGS sequence"/>
</dbReference>
<dbReference type="InterPro" id="IPR003347">
    <property type="entry name" value="JmjC_dom"/>
</dbReference>
<dbReference type="InterPro" id="IPR046941">
    <property type="entry name" value="KDM6_GATAL_sf"/>
</dbReference>
<dbReference type="Pfam" id="PF02373">
    <property type="entry name" value="JmjC"/>
    <property type="match status" value="1"/>
</dbReference>
<evidence type="ECO:0000256" key="2">
    <source>
        <dbReference type="ARBA" id="ARBA00004123"/>
    </source>
</evidence>
<keyword evidence="7" id="KW-0223">Dioxygenase</keyword>
<evidence type="ECO:0000256" key="8">
    <source>
        <dbReference type="ARBA" id="ARBA00023002"/>
    </source>
</evidence>
<evidence type="ECO:0000256" key="10">
    <source>
        <dbReference type="ARBA" id="ARBA00023242"/>
    </source>
</evidence>
<evidence type="ECO:0000256" key="9">
    <source>
        <dbReference type="ARBA" id="ARBA00023004"/>
    </source>
</evidence>
<dbReference type="GO" id="GO:0010468">
    <property type="term" value="P:regulation of gene expression"/>
    <property type="evidence" value="ECO:0007669"/>
    <property type="project" value="TreeGrafter"/>
</dbReference>
<keyword evidence="9" id="KW-0408">Iron</keyword>
<protein>
    <submittedName>
        <fullName evidence="15">JmjC domain-containing protein</fullName>
    </submittedName>
</protein>
<keyword evidence="10" id="KW-0539">Nucleus</keyword>
<dbReference type="Gene3D" id="2.60.120.650">
    <property type="entry name" value="Cupin"/>
    <property type="match status" value="1"/>
</dbReference>
<dbReference type="InterPro" id="IPR051630">
    <property type="entry name" value="Corepressor-Demethylase"/>
</dbReference>
<evidence type="ECO:0000256" key="1">
    <source>
        <dbReference type="ARBA" id="ARBA00001954"/>
    </source>
</evidence>
<evidence type="ECO:0000313" key="13">
    <source>
        <dbReference type="EMBL" id="VDO80899.1"/>
    </source>
</evidence>
<name>A0A183I9C2_9BILA</name>
<gene>
    <name evidence="13" type="ORF">SBAD_LOCUS216</name>
</gene>
<dbReference type="GO" id="GO:0046872">
    <property type="term" value="F:metal ion binding"/>
    <property type="evidence" value="ECO:0007669"/>
    <property type="project" value="UniProtKB-KW"/>
</dbReference>
<organism evidence="15">
    <name type="scientific">Soboliphyme baturini</name>
    <dbReference type="NCBI Taxonomy" id="241478"/>
    <lineage>
        <taxon>Eukaryota</taxon>
        <taxon>Metazoa</taxon>
        <taxon>Ecdysozoa</taxon>
        <taxon>Nematoda</taxon>
        <taxon>Enoplea</taxon>
        <taxon>Dorylaimia</taxon>
        <taxon>Dioctophymatida</taxon>
        <taxon>Dioctophymatoidea</taxon>
        <taxon>Soboliphymatidae</taxon>
        <taxon>Soboliphyme</taxon>
    </lineage>
</organism>
<dbReference type="GO" id="GO:0000978">
    <property type="term" value="F:RNA polymerase II cis-regulatory region sequence-specific DNA binding"/>
    <property type="evidence" value="ECO:0007669"/>
    <property type="project" value="TreeGrafter"/>
</dbReference>
<comment type="cofactor">
    <cofactor evidence="1">
        <name>Fe(2+)</name>
        <dbReference type="ChEBI" id="CHEBI:29033"/>
    </cofactor>
</comment>
<dbReference type="InterPro" id="IPR048562">
    <property type="entry name" value="KDM6A_B-like_C-hel"/>
</dbReference>
<dbReference type="PANTHER" id="PTHR14017">
    <property type="entry name" value="LYSINE-SPECIFIC DEMETHYLASE"/>
    <property type="match status" value="1"/>
</dbReference>
<dbReference type="GO" id="GO:0031490">
    <property type="term" value="F:chromatin DNA binding"/>
    <property type="evidence" value="ECO:0007669"/>
    <property type="project" value="TreeGrafter"/>
</dbReference>
<dbReference type="OrthoDB" id="418911at2759"/>